<organism evidence="2 3">
    <name type="scientific">Danxiaibacter flavus</name>
    <dbReference type="NCBI Taxonomy" id="3049108"/>
    <lineage>
        <taxon>Bacteria</taxon>
        <taxon>Pseudomonadati</taxon>
        <taxon>Bacteroidota</taxon>
        <taxon>Chitinophagia</taxon>
        <taxon>Chitinophagales</taxon>
        <taxon>Chitinophagaceae</taxon>
        <taxon>Danxiaibacter</taxon>
    </lineage>
</organism>
<dbReference type="Pfam" id="PF06439">
    <property type="entry name" value="3keto-disac_hyd"/>
    <property type="match status" value="1"/>
</dbReference>
<gene>
    <name evidence="2" type="ORF">QTN47_24845</name>
</gene>
<sequence length="252" mass="27561">MKLLFLTAGISLSLLSCQSSEQKTTEATDSATTTPANTAVTADTGWVSLFDGQTLKGWHTFGQTSVGAAWSADSGTIHLKPKGSKGYQTQGGGDIVSDGVYGDFDLKLEWMISKNGNSGILFYVQDDTTKYKETWNTGLEMQVLDNNGHPDGKIPKHRAGNLYDLIAANPETAKGPGEWNQVEIVSKKGQLDLFLNGTKVVSTTLWDDNWNKLIAGSKFKNMPGWGTFKEGHLALQDHGNEVWYRNISIRKL</sequence>
<protein>
    <submittedName>
        <fullName evidence="2">DUF1080 domain-containing protein</fullName>
    </submittedName>
</protein>
<accession>A0ABV3ZLL2</accession>
<evidence type="ECO:0000313" key="2">
    <source>
        <dbReference type="EMBL" id="MEX6690759.1"/>
    </source>
</evidence>
<dbReference type="Gene3D" id="2.60.120.560">
    <property type="entry name" value="Exo-inulinase, domain 1"/>
    <property type="match status" value="1"/>
</dbReference>
<evidence type="ECO:0000259" key="1">
    <source>
        <dbReference type="Pfam" id="PF06439"/>
    </source>
</evidence>
<proteinExistence type="predicted"/>
<reference evidence="2 3" key="1">
    <citation type="submission" date="2023-07" db="EMBL/GenBank/DDBJ databases">
        <authorList>
            <person name="Lian W.-H."/>
        </authorList>
    </citation>
    <scope>NUCLEOTIDE SEQUENCE [LARGE SCALE GENOMIC DNA]</scope>
    <source>
        <strain evidence="2 3">SYSU DXS3180</strain>
    </source>
</reference>
<dbReference type="RefSeq" id="WP_369332174.1">
    <property type="nucleotide sequence ID" value="NZ_JAULBC010000010.1"/>
</dbReference>
<keyword evidence="3" id="KW-1185">Reference proteome</keyword>
<dbReference type="EMBL" id="JAULBC010000010">
    <property type="protein sequence ID" value="MEX6690759.1"/>
    <property type="molecule type" value="Genomic_DNA"/>
</dbReference>
<feature type="domain" description="3-keto-alpha-glucoside-1,2-lyase/3-keto-2-hydroxy-glucal hydratase" evidence="1">
    <location>
        <begin position="45"/>
        <end position="250"/>
    </location>
</feature>
<evidence type="ECO:0000313" key="3">
    <source>
        <dbReference type="Proteomes" id="UP001560573"/>
    </source>
</evidence>
<dbReference type="InterPro" id="IPR010496">
    <property type="entry name" value="AL/BT2_dom"/>
</dbReference>
<dbReference type="PROSITE" id="PS51257">
    <property type="entry name" value="PROKAR_LIPOPROTEIN"/>
    <property type="match status" value="1"/>
</dbReference>
<name>A0ABV3ZLL2_9BACT</name>
<dbReference type="Proteomes" id="UP001560573">
    <property type="component" value="Unassembled WGS sequence"/>
</dbReference>
<comment type="caution">
    <text evidence="2">The sequence shown here is derived from an EMBL/GenBank/DDBJ whole genome shotgun (WGS) entry which is preliminary data.</text>
</comment>